<protein>
    <recommendedName>
        <fullName evidence="3">DUF3833 domain-containing protein</fullName>
    </recommendedName>
</protein>
<accession>A0A7W6M4M3</accession>
<dbReference type="InterPro" id="IPR024409">
    <property type="entry name" value="DUF3833"/>
</dbReference>
<evidence type="ECO:0000313" key="2">
    <source>
        <dbReference type="Proteomes" id="UP000565745"/>
    </source>
</evidence>
<dbReference type="RefSeq" id="WP_025055628.1">
    <property type="nucleotide sequence ID" value="NZ_JACIFU010000001.1"/>
</dbReference>
<dbReference type="Pfam" id="PF12915">
    <property type="entry name" value="DUF3833"/>
    <property type="match status" value="1"/>
</dbReference>
<dbReference type="AlphaFoldDB" id="A0A7W6M4M3"/>
<sequence length="187" mass="20663">MDELLYTALGFLLAFAAIYVRRRMWSFHGQTAEDYEDGFPAFDLEEHLNGKMVCDGVIFGPLGRVTSTFNAEFDIKWDGPDGVMDEVFHYNDGSTQNRQWVIKRGDDGAFTTTADDVPGGGAGVMSGSAVRMTYRIRVPESAGSHVLDTVDWMYLTADGTIVNRSQFRKFGVKVAELVATIKPKGTS</sequence>
<evidence type="ECO:0000313" key="1">
    <source>
        <dbReference type="EMBL" id="MBB4172276.1"/>
    </source>
</evidence>
<dbReference type="Proteomes" id="UP000565745">
    <property type="component" value="Unassembled WGS sequence"/>
</dbReference>
<reference evidence="1 2" key="1">
    <citation type="submission" date="2020-08" db="EMBL/GenBank/DDBJ databases">
        <title>Genomic Encyclopedia of Type Strains, Phase IV (KMG-IV): sequencing the most valuable type-strain genomes for metagenomic binning, comparative biology and taxonomic classification.</title>
        <authorList>
            <person name="Goeker M."/>
        </authorList>
    </citation>
    <scope>NUCLEOTIDE SEQUENCE [LARGE SCALE GENOMIC DNA]</scope>
    <source>
        <strain evidence="1 2">DSM 101015</strain>
    </source>
</reference>
<name>A0A7W6M4M3_9RHOB</name>
<evidence type="ECO:0008006" key="3">
    <source>
        <dbReference type="Google" id="ProtNLM"/>
    </source>
</evidence>
<keyword evidence="2" id="KW-1185">Reference proteome</keyword>
<gene>
    <name evidence="1" type="ORF">GGR93_000037</name>
</gene>
<dbReference type="EMBL" id="JACIFU010000001">
    <property type="protein sequence ID" value="MBB4172276.1"/>
    <property type="molecule type" value="Genomic_DNA"/>
</dbReference>
<proteinExistence type="predicted"/>
<organism evidence="1 2">
    <name type="scientific">Sulfitobacter noctilucicola</name>
    <dbReference type="NCBI Taxonomy" id="1342301"/>
    <lineage>
        <taxon>Bacteria</taxon>
        <taxon>Pseudomonadati</taxon>
        <taxon>Pseudomonadota</taxon>
        <taxon>Alphaproteobacteria</taxon>
        <taxon>Rhodobacterales</taxon>
        <taxon>Roseobacteraceae</taxon>
        <taxon>Sulfitobacter</taxon>
    </lineage>
</organism>
<dbReference type="OrthoDB" id="5296954at2"/>
<comment type="caution">
    <text evidence="1">The sequence shown here is derived from an EMBL/GenBank/DDBJ whole genome shotgun (WGS) entry which is preliminary data.</text>
</comment>